<dbReference type="InterPro" id="IPR058624">
    <property type="entry name" value="MdtA-like_HH"/>
</dbReference>
<feature type="chain" id="PRO_5016263025" evidence="3">
    <location>
        <begin position="27"/>
        <end position="361"/>
    </location>
</feature>
<dbReference type="Gene3D" id="2.40.50.100">
    <property type="match status" value="1"/>
</dbReference>
<evidence type="ECO:0000256" key="2">
    <source>
        <dbReference type="SAM" id="Coils"/>
    </source>
</evidence>
<dbReference type="SUPFAM" id="SSF111369">
    <property type="entry name" value="HlyD-like secretion proteins"/>
    <property type="match status" value="1"/>
</dbReference>
<evidence type="ECO:0000259" key="5">
    <source>
        <dbReference type="Pfam" id="PF25954"/>
    </source>
</evidence>
<evidence type="ECO:0000256" key="3">
    <source>
        <dbReference type="SAM" id="SignalP"/>
    </source>
</evidence>
<evidence type="ECO:0000313" key="7">
    <source>
        <dbReference type="Proteomes" id="UP000248395"/>
    </source>
</evidence>
<dbReference type="PANTHER" id="PTHR30469:SF18">
    <property type="entry name" value="RESISTANCE-NODULATION-CELL DIVISION (RND) EFFLUX MEMBRANE FUSION PROTEIN-RELATED"/>
    <property type="match status" value="1"/>
</dbReference>
<dbReference type="Gene3D" id="2.40.420.20">
    <property type="match status" value="1"/>
</dbReference>
<dbReference type="OrthoDB" id="9806939at2"/>
<gene>
    <name evidence="6" type="ORF">DFR38_11312</name>
</gene>
<reference evidence="6 7" key="1">
    <citation type="submission" date="2018-05" db="EMBL/GenBank/DDBJ databases">
        <title>Genomic Encyclopedia of Type Strains, Phase IV (KMG-IV): sequencing the most valuable type-strain genomes for metagenomic binning, comparative biology and taxonomic classification.</title>
        <authorList>
            <person name="Goeker M."/>
        </authorList>
    </citation>
    <scope>NUCLEOTIDE SEQUENCE [LARGE SCALE GENOMIC DNA]</scope>
    <source>
        <strain evidence="6 7">DSM 25134</strain>
    </source>
</reference>
<organism evidence="6 7">
    <name type="scientific">Aquitalea magnusonii</name>
    <dbReference type="NCBI Taxonomy" id="332411"/>
    <lineage>
        <taxon>Bacteria</taxon>
        <taxon>Pseudomonadati</taxon>
        <taxon>Pseudomonadota</taxon>
        <taxon>Betaproteobacteria</taxon>
        <taxon>Neisseriales</taxon>
        <taxon>Chromobacteriaceae</taxon>
        <taxon>Aquitalea</taxon>
    </lineage>
</organism>
<keyword evidence="3" id="KW-0732">Signal</keyword>
<dbReference type="Pfam" id="PF25876">
    <property type="entry name" value="HH_MFP_RND"/>
    <property type="match status" value="1"/>
</dbReference>
<comment type="caution">
    <text evidence="6">The sequence shown here is derived from an EMBL/GenBank/DDBJ whole genome shotgun (WGS) entry which is preliminary data.</text>
</comment>
<protein>
    <submittedName>
        <fullName evidence="6">RND family efflux transporter MFP subunit</fullName>
    </submittedName>
</protein>
<evidence type="ECO:0000256" key="1">
    <source>
        <dbReference type="ARBA" id="ARBA00009477"/>
    </source>
</evidence>
<keyword evidence="7" id="KW-1185">Reference proteome</keyword>
<dbReference type="GO" id="GO:0015562">
    <property type="term" value="F:efflux transmembrane transporter activity"/>
    <property type="evidence" value="ECO:0007669"/>
    <property type="project" value="TreeGrafter"/>
</dbReference>
<accession>A0A318JUZ8</accession>
<comment type="similarity">
    <text evidence="1">Belongs to the membrane fusion protein (MFP) (TC 8.A.1) family.</text>
</comment>
<dbReference type="InterPro" id="IPR006143">
    <property type="entry name" value="RND_pump_MFP"/>
</dbReference>
<evidence type="ECO:0000313" key="6">
    <source>
        <dbReference type="EMBL" id="PXX44330.1"/>
    </source>
</evidence>
<dbReference type="EMBL" id="QJKC01000013">
    <property type="protein sequence ID" value="PXX44330.1"/>
    <property type="molecule type" value="Genomic_DNA"/>
</dbReference>
<dbReference type="Gene3D" id="2.40.30.170">
    <property type="match status" value="1"/>
</dbReference>
<dbReference type="Gene3D" id="1.10.287.470">
    <property type="entry name" value="Helix hairpin bin"/>
    <property type="match status" value="1"/>
</dbReference>
<dbReference type="RefSeq" id="WP_059285281.1">
    <property type="nucleotide sequence ID" value="NZ_LNQU01000020.1"/>
</dbReference>
<dbReference type="Pfam" id="PF25954">
    <property type="entry name" value="Beta-barrel_RND_2"/>
    <property type="match status" value="1"/>
</dbReference>
<proteinExistence type="inferred from homology"/>
<name>A0A318JUZ8_9NEIS</name>
<dbReference type="AlphaFoldDB" id="A0A318JUZ8"/>
<sequence>MSTSPHLWRFTLLGLLLLAGCSKQQAPSEEVRPVRVVSAGQHGIDNGNSFAGQVRARTETDLAFRIGGKVIAKLVNSGEHVRKGQVLARLDASDTSLDISAKQAQLAAAESDLAQQQLNLKRYQELLAKQFISQAQVDSQQNGVNAARAKRDEARAQLTASRNQGSYTQLVADADGIVSQMLAEPGQVVAAGQTVARLAHDGEREVAIQLPENALASVRQQQTFTISLWAGKQQYQGRLRELAGDADPATRTYAARITLPQAAGLALGQTATVSLPGASHGDSSAMRLPLTALLDEQGKHALWIVDPKTLRVSRRAVSVLNIDSDSASVRGALQPGELVVTAGVHLLHEGQRVLLLQQGEQ</sequence>
<dbReference type="Proteomes" id="UP000248395">
    <property type="component" value="Unassembled WGS sequence"/>
</dbReference>
<dbReference type="InterPro" id="IPR058792">
    <property type="entry name" value="Beta-barrel_RND_2"/>
</dbReference>
<feature type="domain" description="CusB-like beta-barrel" evidence="5">
    <location>
        <begin position="207"/>
        <end position="277"/>
    </location>
</feature>
<dbReference type="GO" id="GO:1990281">
    <property type="term" value="C:efflux pump complex"/>
    <property type="evidence" value="ECO:0007669"/>
    <property type="project" value="TreeGrafter"/>
</dbReference>
<dbReference type="PANTHER" id="PTHR30469">
    <property type="entry name" value="MULTIDRUG RESISTANCE PROTEIN MDTA"/>
    <property type="match status" value="1"/>
</dbReference>
<dbReference type="NCBIfam" id="TIGR01730">
    <property type="entry name" value="RND_mfp"/>
    <property type="match status" value="1"/>
</dbReference>
<evidence type="ECO:0000259" key="4">
    <source>
        <dbReference type="Pfam" id="PF25876"/>
    </source>
</evidence>
<feature type="coiled-coil region" evidence="2">
    <location>
        <begin position="99"/>
        <end position="164"/>
    </location>
</feature>
<keyword evidence="2" id="KW-0175">Coiled coil</keyword>
<feature type="signal peptide" evidence="3">
    <location>
        <begin position="1"/>
        <end position="26"/>
    </location>
</feature>
<feature type="domain" description="Multidrug resistance protein MdtA-like alpha-helical hairpin" evidence="4">
    <location>
        <begin position="102"/>
        <end position="168"/>
    </location>
</feature>